<dbReference type="InterPro" id="IPR038213">
    <property type="entry name" value="IFI6/IFI27-like_sf"/>
</dbReference>
<sequence length="116" mass="11282">MFTFLTNPKTMIPAPFTLTKLKSATTASVAAGTVAYAATMPVIVGVMNTVGFTSAGVAAGSLAAAVQGPVTVAGSPFAVMQALGATGAAVLFPVVPIVVGVGAVDNGLITVMAEAQ</sequence>
<dbReference type="Proteomes" id="UP001050691">
    <property type="component" value="Unassembled WGS sequence"/>
</dbReference>
<name>A0AAV5ALW0_9AGAM</name>
<keyword evidence="2" id="KW-1185">Reference proteome</keyword>
<protein>
    <submittedName>
        <fullName evidence="1">Uncharacterized protein</fullName>
    </submittedName>
</protein>
<accession>A0AAV5ALW0</accession>
<evidence type="ECO:0000313" key="2">
    <source>
        <dbReference type="Proteomes" id="UP001050691"/>
    </source>
</evidence>
<gene>
    <name evidence="1" type="ORF">Clacol_008335</name>
</gene>
<organism evidence="1 2">
    <name type="scientific">Clathrus columnatus</name>
    <dbReference type="NCBI Taxonomy" id="1419009"/>
    <lineage>
        <taxon>Eukaryota</taxon>
        <taxon>Fungi</taxon>
        <taxon>Dikarya</taxon>
        <taxon>Basidiomycota</taxon>
        <taxon>Agaricomycotina</taxon>
        <taxon>Agaricomycetes</taxon>
        <taxon>Phallomycetidae</taxon>
        <taxon>Phallales</taxon>
        <taxon>Clathraceae</taxon>
        <taxon>Clathrus</taxon>
    </lineage>
</organism>
<comment type="caution">
    <text evidence="1">The sequence shown here is derived from an EMBL/GenBank/DDBJ whole genome shotgun (WGS) entry which is preliminary data.</text>
</comment>
<dbReference type="EMBL" id="BPWL01000009">
    <property type="protein sequence ID" value="GJJ14078.1"/>
    <property type="molecule type" value="Genomic_DNA"/>
</dbReference>
<evidence type="ECO:0000313" key="1">
    <source>
        <dbReference type="EMBL" id="GJJ14078.1"/>
    </source>
</evidence>
<proteinExistence type="predicted"/>
<dbReference type="Gene3D" id="6.10.110.10">
    <property type="match status" value="1"/>
</dbReference>
<reference evidence="1" key="1">
    <citation type="submission" date="2021-10" db="EMBL/GenBank/DDBJ databases">
        <title>De novo Genome Assembly of Clathrus columnatus (Basidiomycota, Fungi) Using Illumina and Nanopore Sequence Data.</title>
        <authorList>
            <person name="Ogiso-Tanaka E."/>
            <person name="Itagaki H."/>
            <person name="Hosoya T."/>
            <person name="Hosaka K."/>
        </authorList>
    </citation>
    <scope>NUCLEOTIDE SEQUENCE</scope>
    <source>
        <strain evidence="1">MO-923</strain>
    </source>
</reference>
<dbReference type="AlphaFoldDB" id="A0AAV5ALW0"/>